<accession>N9SPE7</accession>
<dbReference type="InterPro" id="IPR001296">
    <property type="entry name" value="Glyco_trans_1"/>
</dbReference>
<evidence type="ECO:0000313" key="2">
    <source>
        <dbReference type="EMBL" id="ENX53182.1"/>
    </source>
</evidence>
<reference evidence="2 3" key="1">
    <citation type="submission" date="2013-02" db="EMBL/GenBank/DDBJ databases">
        <title>The Genome Sequence of Acinetobacter sp. CIP 70.18.</title>
        <authorList>
            <consortium name="The Broad Institute Genome Sequencing Platform"/>
            <consortium name="The Broad Institute Genome Sequencing Center for Infectious Disease"/>
            <person name="Cerqueira G."/>
            <person name="Feldgarden M."/>
            <person name="Courvalin P."/>
            <person name="Perichon B."/>
            <person name="Grillot-Courvalin C."/>
            <person name="Clermont D."/>
            <person name="Rocha E."/>
            <person name="Yoon E.-J."/>
            <person name="Nemec A."/>
            <person name="Walker B."/>
            <person name="Young S.K."/>
            <person name="Zeng Q."/>
            <person name="Gargeya S."/>
            <person name="Fitzgerald M."/>
            <person name="Haas B."/>
            <person name="Abouelleil A."/>
            <person name="Alvarado L."/>
            <person name="Arachchi H.M."/>
            <person name="Berlin A.M."/>
            <person name="Chapman S.B."/>
            <person name="Dewar J."/>
            <person name="Goldberg J."/>
            <person name="Griggs A."/>
            <person name="Gujja S."/>
            <person name="Hansen M."/>
            <person name="Howarth C."/>
            <person name="Imamovic A."/>
            <person name="Larimer J."/>
            <person name="McCowan C."/>
            <person name="Murphy C."/>
            <person name="Neiman D."/>
            <person name="Pearson M."/>
            <person name="Priest M."/>
            <person name="Roberts A."/>
            <person name="Saif S."/>
            <person name="Shea T."/>
            <person name="Sisk P."/>
            <person name="Sykes S."/>
            <person name="Wortman J."/>
            <person name="Nusbaum C."/>
            <person name="Birren B."/>
        </authorList>
    </citation>
    <scope>NUCLEOTIDE SEQUENCE [LARGE SCALE GENOMIC DNA]</scope>
    <source>
        <strain evidence="2 3">CIP 70.18</strain>
    </source>
</reference>
<keyword evidence="3" id="KW-1185">Reference proteome</keyword>
<dbReference type="Proteomes" id="UP000013084">
    <property type="component" value="Unassembled WGS sequence"/>
</dbReference>
<dbReference type="AlphaFoldDB" id="N9SPE7"/>
<dbReference type="PANTHER" id="PTHR12526:SF630">
    <property type="entry name" value="GLYCOSYLTRANSFERASE"/>
    <property type="match status" value="1"/>
</dbReference>
<feature type="domain" description="Glycosyl transferase family 1" evidence="1">
    <location>
        <begin position="198"/>
        <end position="358"/>
    </location>
</feature>
<dbReference type="SUPFAM" id="SSF53756">
    <property type="entry name" value="UDP-Glycosyltransferase/glycogen phosphorylase"/>
    <property type="match status" value="1"/>
</dbReference>
<dbReference type="PATRIC" id="fig|1217700.3.peg.3936"/>
<dbReference type="PANTHER" id="PTHR12526">
    <property type="entry name" value="GLYCOSYLTRANSFERASE"/>
    <property type="match status" value="1"/>
</dbReference>
<dbReference type="Pfam" id="PF00534">
    <property type="entry name" value="Glycos_transf_1"/>
    <property type="match status" value="1"/>
</dbReference>
<evidence type="ECO:0000313" key="3">
    <source>
        <dbReference type="Proteomes" id="UP000013084"/>
    </source>
</evidence>
<sequence>MNVAHKKIKIGLIIDEFFGAVGTAYGGYGFLARRHIAKYLPNEDFQVDVLLGRGKRRFFAESYQVDDVNVYRLPRGKWFAKEWLKKQDYDLYLSIELTYEYVLKHEPNPNKKLILWVQDPRPHYEWDEINTVKLFPETSYYNQKIYDLVHEWYKQDRVKFISQGYFLNQKAKDLYQLNDDVDIQYLPNPIDIDENFHFDIHQKKNMIIFLGRIESVKRGWLFCEIAKKMPEYEFFVLGQTFREDEKNSEIMKDYYAIENLHFAGHVDGVEKEQYLKDAKILVNTSIHEALPISFLEALSFGTLLVSNRNPEELTEKFGIYVGDVLGDGFDKVDLFVDAIRNLMLDDEKRQILGKQAIQYIKDRHSVEGFQENMRTTVLQALKLSE</sequence>
<evidence type="ECO:0000259" key="1">
    <source>
        <dbReference type="Pfam" id="PF00534"/>
    </source>
</evidence>
<name>N9SPE7_9GAMM</name>
<dbReference type="OrthoDB" id="9775208at2"/>
<comment type="caution">
    <text evidence="2">The sequence shown here is derived from an EMBL/GenBank/DDBJ whole genome shotgun (WGS) entry which is preliminary data.</text>
</comment>
<proteinExistence type="predicted"/>
<dbReference type="EMBL" id="APRN01000042">
    <property type="protein sequence ID" value="ENX53182.1"/>
    <property type="molecule type" value="Genomic_DNA"/>
</dbReference>
<dbReference type="GO" id="GO:0016757">
    <property type="term" value="F:glycosyltransferase activity"/>
    <property type="evidence" value="ECO:0007669"/>
    <property type="project" value="InterPro"/>
</dbReference>
<gene>
    <name evidence="2" type="ORF">F902_04051</name>
</gene>
<dbReference type="GO" id="GO:1901135">
    <property type="term" value="P:carbohydrate derivative metabolic process"/>
    <property type="evidence" value="ECO:0007669"/>
    <property type="project" value="UniProtKB-ARBA"/>
</dbReference>
<protein>
    <recommendedName>
        <fullName evidence="1">Glycosyl transferase family 1 domain-containing protein</fullName>
    </recommendedName>
</protein>
<organism evidence="2 3">
    <name type="scientific">Acinetobacter higginsii</name>
    <dbReference type="NCBI Taxonomy" id="70347"/>
    <lineage>
        <taxon>Bacteria</taxon>
        <taxon>Pseudomonadati</taxon>
        <taxon>Pseudomonadota</taxon>
        <taxon>Gammaproteobacteria</taxon>
        <taxon>Moraxellales</taxon>
        <taxon>Moraxellaceae</taxon>
        <taxon>Acinetobacter</taxon>
    </lineage>
</organism>
<dbReference type="RefSeq" id="WP_005206198.1">
    <property type="nucleotide sequence ID" value="NZ_JAKZGH010000003.1"/>
</dbReference>
<dbReference type="Gene3D" id="3.40.50.2000">
    <property type="entry name" value="Glycogen Phosphorylase B"/>
    <property type="match status" value="2"/>
</dbReference>
<dbReference type="HOGENOM" id="CLU_725155_0_0_6"/>
<dbReference type="CDD" id="cd03801">
    <property type="entry name" value="GT4_PimA-like"/>
    <property type="match status" value="1"/>
</dbReference>